<accession>A0A5B7JWP2</accession>
<feature type="compositionally biased region" description="Basic and acidic residues" evidence="1">
    <location>
        <begin position="53"/>
        <end position="64"/>
    </location>
</feature>
<organism evidence="2 3">
    <name type="scientific">Portunus trituberculatus</name>
    <name type="common">Swimming crab</name>
    <name type="synonym">Neptunus trituberculatus</name>
    <dbReference type="NCBI Taxonomy" id="210409"/>
    <lineage>
        <taxon>Eukaryota</taxon>
        <taxon>Metazoa</taxon>
        <taxon>Ecdysozoa</taxon>
        <taxon>Arthropoda</taxon>
        <taxon>Crustacea</taxon>
        <taxon>Multicrustacea</taxon>
        <taxon>Malacostraca</taxon>
        <taxon>Eumalacostraca</taxon>
        <taxon>Eucarida</taxon>
        <taxon>Decapoda</taxon>
        <taxon>Pleocyemata</taxon>
        <taxon>Brachyura</taxon>
        <taxon>Eubrachyura</taxon>
        <taxon>Portunoidea</taxon>
        <taxon>Portunidae</taxon>
        <taxon>Portuninae</taxon>
        <taxon>Portunus</taxon>
    </lineage>
</organism>
<dbReference type="EMBL" id="VSRR010110534">
    <property type="protein sequence ID" value="MPC97567.1"/>
    <property type="molecule type" value="Genomic_DNA"/>
</dbReference>
<keyword evidence="3" id="KW-1185">Reference proteome</keyword>
<gene>
    <name evidence="2" type="ORF">E2C01_092887</name>
</gene>
<proteinExistence type="predicted"/>
<name>A0A5B7JWP2_PORTR</name>
<evidence type="ECO:0000313" key="2">
    <source>
        <dbReference type="EMBL" id="MPC97567.1"/>
    </source>
</evidence>
<sequence length="105" mass="11681">MCTAHLRTTGLQHEASQLSIACVATTTTIQYTTDTTQQMMGAHSRPPNPTGDYSHHKQQRDEMITRPSASPHHEWTNARQEIQPEPATLSSGQQARCPTQPRSTE</sequence>
<reference evidence="2 3" key="1">
    <citation type="submission" date="2019-05" db="EMBL/GenBank/DDBJ databases">
        <title>Another draft genome of Portunus trituberculatus and its Hox gene families provides insights of decapod evolution.</title>
        <authorList>
            <person name="Jeong J.-H."/>
            <person name="Song I."/>
            <person name="Kim S."/>
            <person name="Choi T."/>
            <person name="Kim D."/>
            <person name="Ryu S."/>
            <person name="Kim W."/>
        </authorList>
    </citation>
    <scope>NUCLEOTIDE SEQUENCE [LARGE SCALE GENOMIC DNA]</scope>
    <source>
        <tissue evidence="2">Muscle</tissue>
    </source>
</reference>
<evidence type="ECO:0000313" key="3">
    <source>
        <dbReference type="Proteomes" id="UP000324222"/>
    </source>
</evidence>
<dbReference type="Proteomes" id="UP000324222">
    <property type="component" value="Unassembled WGS sequence"/>
</dbReference>
<comment type="caution">
    <text evidence="2">The sequence shown here is derived from an EMBL/GenBank/DDBJ whole genome shotgun (WGS) entry which is preliminary data.</text>
</comment>
<feature type="region of interest" description="Disordered" evidence="1">
    <location>
        <begin position="35"/>
        <end position="105"/>
    </location>
</feature>
<protein>
    <submittedName>
        <fullName evidence="2">Uncharacterized protein</fullName>
    </submittedName>
</protein>
<dbReference type="AlphaFoldDB" id="A0A5B7JWP2"/>
<feature type="compositionally biased region" description="Polar residues" evidence="1">
    <location>
        <begin position="88"/>
        <end position="105"/>
    </location>
</feature>
<evidence type="ECO:0000256" key="1">
    <source>
        <dbReference type="SAM" id="MobiDB-lite"/>
    </source>
</evidence>